<feature type="chain" id="PRO_5036516731" description="Metalloendopeptidase" evidence="4">
    <location>
        <begin position="18"/>
        <end position="245"/>
    </location>
</feature>
<dbReference type="InterPro" id="IPR024079">
    <property type="entry name" value="MetalloPept_cat_dom_sf"/>
</dbReference>
<evidence type="ECO:0000256" key="4">
    <source>
        <dbReference type="RuleBase" id="RU361183"/>
    </source>
</evidence>
<dbReference type="SUPFAM" id="SSF55486">
    <property type="entry name" value="Metalloproteases ('zincins'), catalytic domain"/>
    <property type="match status" value="1"/>
</dbReference>
<dbReference type="GO" id="GO:0006508">
    <property type="term" value="P:proteolysis"/>
    <property type="evidence" value="ECO:0007669"/>
    <property type="project" value="UniProtKB-KW"/>
</dbReference>
<evidence type="ECO:0000313" key="6">
    <source>
        <dbReference type="EMBL" id="GFS53392.1"/>
    </source>
</evidence>
<dbReference type="AlphaFoldDB" id="A0A8X6K113"/>
<dbReference type="InterPro" id="IPR006026">
    <property type="entry name" value="Peptidase_Metallo"/>
</dbReference>
<keyword evidence="3 4" id="KW-0479">Metal-binding</keyword>
<feature type="binding site" evidence="3">
    <location>
        <position position="144"/>
    </location>
    <ligand>
        <name>Zn(2+)</name>
        <dbReference type="ChEBI" id="CHEBI:29105"/>
        <note>catalytic</note>
    </ligand>
</feature>
<dbReference type="InterPro" id="IPR034035">
    <property type="entry name" value="Astacin-like_dom"/>
</dbReference>
<feature type="binding site" evidence="3">
    <location>
        <position position="140"/>
    </location>
    <ligand>
        <name>Zn(2+)</name>
        <dbReference type="ChEBI" id="CHEBI:29105"/>
        <note>catalytic</note>
    </ligand>
</feature>
<comment type="caution">
    <text evidence="6">The sequence shown here is derived from an EMBL/GenBank/DDBJ whole genome shotgun (WGS) entry which is preliminary data.</text>
</comment>
<dbReference type="Proteomes" id="UP000887013">
    <property type="component" value="Unassembled WGS sequence"/>
</dbReference>
<evidence type="ECO:0000256" key="3">
    <source>
        <dbReference type="PROSITE-ProRule" id="PRU01211"/>
    </source>
</evidence>
<sequence length="245" mass="28026">MALLLGILLLCAGTSLAVPMYSEEYPPMENPDLYGGDIAGEDLYGEKSAIIDKSRLWPGGIVPYVEDPGLQETVRYMFLIGRAMDHFKRHTCVRFVPRTNEKDYVRLHPGQGCYSFVGRVGGPQIVSLGNGCGWEGTIIHELVHAIGFYHEQNRSDRDEYLIIYWDNIKKGEESQFFKLAPENNQLLTPFDYDSIMLYGSTTFSKDKKTLRTMEGKDKRYLKDVNSKNKLSKDDIKRINMLYNCK</sequence>
<gene>
    <name evidence="6" type="ORF">NPIL_44121</name>
</gene>
<dbReference type="OrthoDB" id="291007at2759"/>
<evidence type="ECO:0000256" key="1">
    <source>
        <dbReference type="ARBA" id="ARBA00011245"/>
    </source>
</evidence>
<dbReference type="CDD" id="cd04280">
    <property type="entry name" value="ZnMc_astacin_like"/>
    <property type="match status" value="1"/>
</dbReference>
<keyword evidence="4" id="KW-0732">Signal</keyword>
<evidence type="ECO:0000313" key="7">
    <source>
        <dbReference type="Proteomes" id="UP000887013"/>
    </source>
</evidence>
<feature type="binding site" evidence="3">
    <location>
        <position position="150"/>
    </location>
    <ligand>
        <name>Zn(2+)</name>
        <dbReference type="ChEBI" id="CHEBI:29105"/>
        <note>catalytic</note>
    </ligand>
</feature>
<dbReference type="EMBL" id="BMAW01046075">
    <property type="protein sequence ID" value="GFS53392.1"/>
    <property type="molecule type" value="Genomic_DNA"/>
</dbReference>
<dbReference type="Gene3D" id="3.40.390.10">
    <property type="entry name" value="Collagenase (Catalytic Domain)"/>
    <property type="match status" value="1"/>
</dbReference>
<organism evidence="6 7">
    <name type="scientific">Nephila pilipes</name>
    <name type="common">Giant wood spider</name>
    <name type="synonym">Nephila maculata</name>
    <dbReference type="NCBI Taxonomy" id="299642"/>
    <lineage>
        <taxon>Eukaryota</taxon>
        <taxon>Metazoa</taxon>
        <taxon>Ecdysozoa</taxon>
        <taxon>Arthropoda</taxon>
        <taxon>Chelicerata</taxon>
        <taxon>Arachnida</taxon>
        <taxon>Araneae</taxon>
        <taxon>Araneomorphae</taxon>
        <taxon>Entelegynae</taxon>
        <taxon>Araneoidea</taxon>
        <taxon>Nephilidae</taxon>
        <taxon>Nephila</taxon>
    </lineage>
</organism>
<dbReference type="InterPro" id="IPR001506">
    <property type="entry name" value="Peptidase_M12A"/>
</dbReference>
<protein>
    <recommendedName>
        <fullName evidence="4">Metalloendopeptidase</fullName>
        <ecNumber evidence="4">3.4.24.-</ecNumber>
    </recommendedName>
</protein>
<dbReference type="Pfam" id="PF01400">
    <property type="entry name" value="Astacin"/>
    <property type="match status" value="1"/>
</dbReference>
<keyword evidence="3 4" id="KW-0645">Protease</keyword>
<keyword evidence="3 4" id="KW-0862">Zinc</keyword>
<accession>A0A8X6K113</accession>
<evidence type="ECO:0000259" key="5">
    <source>
        <dbReference type="PROSITE" id="PS51864"/>
    </source>
</evidence>
<proteinExistence type="predicted"/>
<comment type="cofactor">
    <cofactor evidence="3 4">
        <name>Zn(2+)</name>
        <dbReference type="ChEBI" id="CHEBI:29105"/>
    </cofactor>
    <text evidence="3 4">Binds 1 zinc ion per subunit.</text>
</comment>
<feature type="domain" description="Peptidase M12A" evidence="5">
    <location>
        <begin position="48"/>
        <end position="245"/>
    </location>
</feature>
<keyword evidence="3 4" id="KW-0482">Metalloprotease</keyword>
<comment type="caution">
    <text evidence="3">Lacks conserved residue(s) required for the propagation of feature annotation.</text>
</comment>
<dbReference type="PRINTS" id="PR00480">
    <property type="entry name" value="ASTACIN"/>
</dbReference>
<dbReference type="EC" id="3.4.24.-" evidence="4"/>
<dbReference type="GO" id="GO:0004222">
    <property type="term" value="F:metalloendopeptidase activity"/>
    <property type="evidence" value="ECO:0007669"/>
    <property type="project" value="UniProtKB-UniRule"/>
</dbReference>
<dbReference type="PROSITE" id="PS51864">
    <property type="entry name" value="ASTACIN"/>
    <property type="match status" value="1"/>
</dbReference>
<dbReference type="PANTHER" id="PTHR10127">
    <property type="entry name" value="DISCOIDIN, CUB, EGF, LAMININ , AND ZINC METALLOPROTEASE DOMAIN CONTAINING"/>
    <property type="match status" value="1"/>
</dbReference>
<dbReference type="SMART" id="SM00235">
    <property type="entry name" value="ZnMc"/>
    <property type="match status" value="1"/>
</dbReference>
<evidence type="ECO:0000256" key="2">
    <source>
        <dbReference type="ARBA" id="ARBA00025529"/>
    </source>
</evidence>
<keyword evidence="7" id="KW-1185">Reference proteome</keyword>
<feature type="active site" evidence="3">
    <location>
        <position position="141"/>
    </location>
</feature>
<dbReference type="GO" id="GO:0008270">
    <property type="term" value="F:zinc ion binding"/>
    <property type="evidence" value="ECO:0007669"/>
    <property type="project" value="UniProtKB-UniRule"/>
</dbReference>
<feature type="signal peptide" evidence="4">
    <location>
        <begin position="1"/>
        <end position="17"/>
    </location>
</feature>
<keyword evidence="3 4" id="KW-0378">Hydrolase</keyword>
<dbReference type="PANTHER" id="PTHR10127:SF883">
    <property type="entry name" value="ZINC METALLOPROTEINASE NAS-8"/>
    <property type="match status" value="1"/>
</dbReference>
<comment type="subunit">
    <text evidence="1">Monomer.</text>
</comment>
<reference evidence="6" key="1">
    <citation type="submission" date="2020-08" db="EMBL/GenBank/DDBJ databases">
        <title>Multicomponent nature underlies the extraordinary mechanical properties of spider dragline silk.</title>
        <authorList>
            <person name="Kono N."/>
            <person name="Nakamura H."/>
            <person name="Mori M."/>
            <person name="Yoshida Y."/>
            <person name="Ohtoshi R."/>
            <person name="Malay A.D."/>
            <person name="Moran D.A.P."/>
            <person name="Tomita M."/>
            <person name="Numata K."/>
            <person name="Arakawa K."/>
        </authorList>
    </citation>
    <scope>NUCLEOTIDE SEQUENCE</scope>
</reference>
<comment type="function">
    <text evidence="2">Zinc metalloprotease. Provoques deadhesion of endothelial cells from cell cultures, and also degradation of fibronectin, fibrinogen and gelatin in vitro. Its role in the venom is not fully understood but it might act as a spreading factor that facilitates diffusion of other venom toxins. Alternatively, it might be involved in the proteolytic processing of other venom toxins or it might play a role in extra-oral digestion of prey.</text>
</comment>
<name>A0A8X6K113_NEPPI</name>